<dbReference type="PANTHER" id="PTHR11264:SF0">
    <property type="entry name" value="URACIL-DNA GLYCOSYLASE"/>
    <property type="match status" value="1"/>
</dbReference>
<dbReference type="SMART" id="SM00987">
    <property type="entry name" value="UreE_C"/>
    <property type="match status" value="1"/>
</dbReference>
<dbReference type="NCBIfam" id="NF003591">
    <property type="entry name" value="PRK05254.1-4"/>
    <property type="match status" value="1"/>
</dbReference>
<dbReference type="GO" id="GO:0097510">
    <property type="term" value="P:base-excision repair, AP site formation via deaminated base removal"/>
    <property type="evidence" value="ECO:0007669"/>
    <property type="project" value="TreeGrafter"/>
</dbReference>
<reference evidence="16" key="1">
    <citation type="submission" date="2020-10" db="EMBL/GenBank/DDBJ databases">
        <title>Chromosome-scale genome assembly of the Allis shad, Alosa alosa.</title>
        <authorList>
            <person name="Margot Z."/>
            <person name="Christophe K."/>
            <person name="Cabau C."/>
            <person name="Louis A."/>
            <person name="Berthelot C."/>
            <person name="Parey E."/>
            <person name="Roest Crollius H."/>
            <person name="Montfort J."/>
            <person name="Robinson-Rechavi M."/>
            <person name="Bucao C."/>
            <person name="Bouchez O."/>
            <person name="Gislard M."/>
            <person name="Lluch J."/>
            <person name="Milhes M."/>
            <person name="Lampietro C."/>
            <person name="Lopez Roques C."/>
            <person name="Donnadieu C."/>
            <person name="Braasch I."/>
            <person name="Desvignes T."/>
            <person name="Postlethwait J."/>
            <person name="Bobe J."/>
            <person name="Guiguen Y."/>
        </authorList>
    </citation>
    <scope>NUCLEOTIDE SEQUENCE</scope>
    <source>
        <strain evidence="16">M-15738</strain>
        <tissue evidence="16">Blood</tissue>
    </source>
</reference>
<keyword evidence="5" id="KW-0007">Acetylation</keyword>
<evidence type="ECO:0000256" key="1">
    <source>
        <dbReference type="ARBA" id="ARBA00008184"/>
    </source>
</evidence>
<dbReference type="SUPFAM" id="SSF52141">
    <property type="entry name" value="Uracil-DNA glycosylase-like"/>
    <property type="match status" value="1"/>
</dbReference>
<evidence type="ECO:0000256" key="4">
    <source>
        <dbReference type="ARBA" id="ARBA00022801"/>
    </source>
</evidence>
<keyword evidence="6 12" id="KW-0496">Mitochondrion</keyword>
<name>A0AAV6GBV9_9TELE</name>
<comment type="caution">
    <text evidence="16">The sequence shown here is derived from an EMBL/GenBank/DDBJ whole genome shotgun (WGS) entry which is preliminary data.</text>
</comment>
<evidence type="ECO:0000256" key="7">
    <source>
        <dbReference type="ARBA" id="ARBA00023204"/>
    </source>
</evidence>
<evidence type="ECO:0000313" key="17">
    <source>
        <dbReference type="Proteomes" id="UP000823561"/>
    </source>
</evidence>
<keyword evidence="8 12" id="KW-0539">Nucleus</keyword>
<organism evidence="16 17">
    <name type="scientific">Alosa alosa</name>
    <name type="common">allis shad</name>
    <dbReference type="NCBI Taxonomy" id="278164"/>
    <lineage>
        <taxon>Eukaryota</taxon>
        <taxon>Metazoa</taxon>
        <taxon>Chordata</taxon>
        <taxon>Craniata</taxon>
        <taxon>Vertebrata</taxon>
        <taxon>Euteleostomi</taxon>
        <taxon>Actinopterygii</taxon>
        <taxon>Neopterygii</taxon>
        <taxon>Teleostei</taxon>
        <taxon>Clupei</taxon>
        <taxon>Clupeiformes</taxon>
        <taxon>Clupeoidei</taxon>
        <taxon>Clupeidae</taxon>
        <taxon>Alosa</taxon>
    </lineage>
</organism>
<dbReference type="NCBIfam" id="NF003592">
    <property type="entry name" value="PRK05254.1-5"/>
    <property type="match status" value="1"/>
</dbReference>
<dbReference type="EC" id="3.2.2.27" evidence="12 14"/>
<dbReference type="Gene3D" id="3.40.470.10">
    <property type="entry name" value="Uracil-DNA glycosylase-like domain"/>
    <property type="match status" value="1"/>
</dbReference>
<dbReference type="GO" id="GO:0004844">
    <property type="term" value="F:uracil DNA N-glycosylase activity"/>
    <property type="evidence" value="ECO:0007669"/>
    <property type="project" value="UniProtKB-UniRule"/>
</dbReference>
<evidence type="ECO:0000256" key="10">
    <source>
        <dbReference type="ARBA" id="ARBA00052828"/>
    </source>
</evidence>
<feature type="domain" description="Uracil-DNA glycosylase-like" evidence="15">
    <location>
        <begin position="77"/>
        <end position="238"/>
    </location>
</feature>
<evidence type="ECO:0000256" key="12">
    <source>
        <dbReference type="HAMAP-Rule" id="MF_03166"/>
    </source>
</evidence>
<evidence type="ECO:0000256" key="13">
    <source>
        <dbReference type="PROSITE-ProRule" id="PRU10072"/>
    </source>
</evidence>
<comment type="function">
    <text evidence="12 14">Excises uracil residues from the DNA which can arise as a result of misincorporation of dUMP residues by DNA polymerase or due to deamination of cytosine.</text>
</comment>
<dbReference type="Pfam" id="PF03167">
    <property type="entry name" value="UDG"/>
    <property type="match status" value="1"/>
</dbReference>
<dbReference type="FunFam" id="3.40.470.10:FF:000004">
    <property type="entry name" value="Uracil-DNA glycosylase"/>
    <property type="match status" value="1"/>
</dbReference>
<evidence type="ECO:0000256" key="14">
    <source>
        <dbReference type="RuleBase" id="RU003780"/>
    </source>
</evidence>
<dbReference type="GO" id="GO:0005654">
    <property type="term" value="C:nucleoplasm"/>
    <property type="evidence" value="ECO:0007669"/>
    <property type="project" value="UniProtKB-ARBA"/>
</dbReference>
<accession>A0AAV6GBV9</accession>
<dbReference type="InterPro" id="IPR036895">
    <property type="entry name" value="Uracil-DNA_glycosylase-like_sf"/>
</dbReference>
<evidence type="ECO:0000259" key="15">
    <source>
        <dbReference type="SMART" id="SM00986"/>
    </source>
</evidence>
<comment type="subunit">
    <text evidence="11">Interacts with RPA2 subunit of the RPA trimer; this interaction mediates UNG2 recruitment to RPA-coated single-stranded DNA at stalled replication forks. Interacts with PCNA; this interaction mediates UNG2 recruitment to S-phase replication foci. Interacts (via N-terminus) with FAM72A.</text>
</comment>
<feature type="active site" description="Proton acceptor" evidence="12 13">
    <location>
        <position position="92"/>
    </location>
</feature>
<evidence type="ECO:0000256" key="6">
    <source>
        <dbReference type="ARBA" id="ARBA00023128"/>
    </source>
</evidence>
<dbReference type="SMART" id="SM00986">
    <property type="entry name" value="UDG"/>
    <property type="match status" value="1"/>
</dbReference>
<protein>
    <recommendedName>
        <fullName evidence="12 14">Uracil-DNA glycosylase</fullName>
        <shortName evidence="12">UDG</shortName>
        <ecNumber evidence="12 14">3.2.2.27</ecNumber>
    </recommendedName>
</protein>
<comment type="catalytic activity">
    <reaction evidence="12 14">
        <text>Hydrolyzes single-stranded DNA or mismatched double-stranded DNA and polynucleotides, releasing free uracil.</text>
        <dbReference type="EC" id="3.2.2.27"/>
    </reaction>
</comment>
<dbReference type="AlphaFoldDB" id="A0AAV6GBV9"/>
<evidence type="ECO:0000256" key="2">
    <source>
        <dbReference type="ARBA" id="ARBA00022553"/>
    </source>
</evidence>
<evidence type="ECO:0000256" key="3">
    <source>
        <dbReference type="ARBA" id="ARBA00022763"/>
    </source>
</evidence>
<evidence type="ECO:0000256" key="5">
    <source>
        <dbReference type="ARBA" id="ARBA00022990"/>
    </source>
</evidence>
<dbReference type="InterPro" id="IPR018085">
    <property type="entry name" value="Ura-DNA_Glyclase_AS"/>
</dbReference>
<dbReference type="InterPro" id="IPR002043">
    <property type="entry name" value="UDG_fam1"/>
</dbReference>
<dbReference type="CDD" id="cd10027">
    <property type="entry name" value="UDG-F1-like"/>
    <property type="match status" value="1"/>
</dbReference>
<evidence type="ECO:0000313" key="16">
    <source>
        <dbReference type="EMBL" id="KAG5272533.1"/>
    </source>
</evidence>
<keyword evidence="2" id="KW-0597">Phosphoprotein</keyword>
<proteinExistence type="inferred from homology"/>
<dbReference type="EMBL" id="JADWDJ010000012">
    <property type="protein sequence ID" value="KAG5272533.1"/>
    <property type="molecule type" value="Genomic_DNA"/>
</dbReference>
<gene>
    <name evidence="12" type="primary">UNG</name>
    <name evidence="12" type="synonym">UNG1</name>
    <name evidence="16" type="ORF">AALO_G00166580</name>
</gene>
<dbReference type="HAMAP" id="MF_00148">
    <property type="entry name" value="UDG"/>
    <property type="match status" value="1"/>
</dbReference>
<dbReference type="GO" id="GO:0005739">
    <property type="term" value="C:mitochondrion"/>
    <property type="evidence" value="ECO:0007669"/>
    <property type="project" value="UniProtKB-SubCell"/>
</dbReference>
<comment type="catalytic activity">
    <reaction evidence="9">
        <text>a 2'-deoxyuridine in double-stranded DNA + H2O = a 2'-deoxyribose 5'-monophosphate in double-stranded DNA + uracil</text>
        <dbReference type="Rhea" id="RHEA:81455"/>
        <dbReference type="Rhea" id="RHEA-COMP:14231"/>
        <dbReference type="Rhea" id="RHEA-COMP:17071"/>
        <dbReference type="ChEBI" id="CHEBI:15377"/>
        <dbReference type="ChEBI" id="CHEBI:17568"/>
        <dbReference type="ChEBI" id="CHEBI:133902"/>
        <dbReference type="ChEBI" id="CHEBI:139095"/>
    </reaction>
    <physiologicalReaction direction="left-to-right" evidence="9">
        <dbReference type="Rhea" id="RHEA:81456"/>
    </physiologicalReaction>
</comment>
<dbReference type="NCBIfam" id="NF003589">
    <property type="entry name" value="PRK05254.1-2"/>
    <property type="match status" value="1"/>
</dbReference>
<keyword evidence="3 12" id="KW-0227">DNA damage</keyword>
<dbReference type="NCBIfam" id="NF003588">
    <property type="entry name" value="PRK05254.1-1"/>
    <property type="match status" value="1"/>
</dbReference>
<comment type="subcellular location">
    <subcellularLocation>
        <location evidence="12">Mitochondrion</location>
    </subcellularLocation>
    <subcellularLocation>
        <location evidence="12">Nucleus</location>
    </subcellularLocation>
</comment>
<evidence type="ECO:0000256" key="8">
    <source>
        <dbReference type="ARBA" id="ARBA00023242"/>
    </source>
</evidence>
<evidence type="ECO:0000256" key="11">
    <source>
        <dbReference type="ARBA" id="ARBA00064140"/>
    </source>
</evidence>
<evidence type="ECO:0000256" key="9">
    <source>
        <dbReference type="ARBA" id="ARBA00052069"/>
    </source>
</evidence>
<sequence>MSDLTHEQLALIEQRRQAALQRLAASNVSVPIGESWRKELGAEFSKSYFTKLASFIALERKRFMVYPVPEQVFSWTHLCAIEKVKVVILGQDPYHRPGQAHGLCFSVEKPCPPPPSLENIYAELAADIKDFKHPGHGDLTGWAKQGVLLLNAVLTVRAHEPSSHAGQGWETFTDAVVHWLSRSLRGLVFLLWGAYAQRKGSIIDRRYHHVLQTSHPSPYSADRGFFGCRHFSKTNDLLRRSGTTLVDWNAI</sequence>
<keyword evidence="4 12" id="KW-0378">Hydrolase</keyword>
<dbReference type="Proteomes" id="UP000823561">
    <property type="component" value="Chromosome 12"/>
</dbReference>
<dbReference type="PANTHER" id="PTHR11264">
    <property type="entry name" value="URACIL-DNA GLYCOSYLASE"/>
    <property type="match status" value="1"/>
</dbReference>
<dbReference type="PROSITE" id="PS00130">
    <property type="entry name" value="U_DNA_GLYCOSYLASE"/>
    <property type="match status" value="1"/>
</dbReference>
<keyword evidence="17" id="KW-1185">Reference proteome</keyword>
<keyword evidence="7 12" id="KW-0234">DNA repair</keyword>
<comment type="similarity">
    <text evidence="1 12 14">Belongs to the uracil-DNA glycosylase (UDG) superfamily. UNG family.</text>
</comment>
<comment type="catalytic activity">
    <reaction evidence="10">
        <text>a 2'-deoxyuridine in single-stranded DNA + H2O = a 2'-deoxyribose 5'-monophosphate in single-stranded DNA + uracil</text>
        <dbReference type="Rhea" id="RHEA:81459"/>
        <dbReference type="Rhea" id="RHEA-COMP:12847"/>
        <dbReference type="Rhea" id="RHEA-COMP:19684"/>
        <dbReference type="ChEBI" id="CHEBI:15377"/>
        <dbReference type="ChEBI" id="CHEBI:17568"/>
        <dbReference type="ChEBI" id="CHEBI:133902"/>
        <dbReference type="ChEBI" id="CHEBI:139095"/>
    </reaction>
    <physiologicalReaction direction="left-to-right" evidence="10">
        <dbReference type="Rhea" id="RHEA:81460"/>
    </physiologicalReaction>
</comment>
<dbReference type="InterPro" id="IPR005122">
    <property type="entry name" value="Uracil-DNA_glycosylase-like"/>
</dbReference>
<dbReference type="NCBIfam" id="TIGR00628">
    <property type="entry name" value="ung"/>
    <property type="match status" value="1"/>
</dbReference>